<dbReference type="PANTHER" id="PTHR13720:SF24">
    <property type="entry name" value="WD REPEAT-CONTAINING PROTEIN 90"/>
    <property type="match status" value="1"/>
</dbReference>
<reference evidence="5" key="1">
    <citation type="submission" date="2021-11" db="EMBL/GenBank/DDBJ databases">
        <authorList>
            <consortium name="Genoscope - CEA"/>
            <person name="William W."/>
        </authorList>
    </citation>
    <scope>NUCLEOTIDE SEQUENCE</scope>
</reference>
<dbReference type="Pfam" id="PF00400">
    <property type="entry name" value="WD40"/>
    <property type="match status" value="5"/>
</dbReference>
<dbReference type="SMART" id="SM00320">
    <property type="entry name" value="WD40"/>
    <property type="match status" value="9"/>
</dbReference>
<dbReference type="SUPFAM" id="SSF54236">
    <property type="entry name" value="Ubiquitin-like"/>
    <property type="match status" value="1"/>
</dbReference>
<dbReference type="InterPro" id="IPR007714">
    <property type="entry name" value="CFA20_dom"/>
</dbReference>
<keyword evidence="2" id="KW-0677">Repeat</keyword>
<evidence type="ECO:0000256" key="1">
    <source>
        <dbReference type="ARBA" id="ARBA00022574"/>
    </source>
</evidence>
<comment type="caution">
    <text evidence="5">The sequence shown here is derived from an EMBL/GenBank/DDBJ whole genome shotgun (WGS) entry which is preliminary data.</text>
</comment>
<dbReference type="InterPro" id="IPR050630">
    <property type="entry name" value="WD_repeat_EMAP"/>
</dbReference>
<feature type="domain" description="Ubiquitin-like" evidence="4">
    <location>
        <begin position="1"/>
        <end position="62"/>
    </location>
</feature>
<keyword evidence="1 3" id="KW-0853">WD repeat</keyword>
<dbReference type="SUPFAM" id="SSF50998">
    <property type="entry name" value="Quinoprotein alcohol dehydrogenase-like"/>
    <property type="match status" value="1"/>
</dbReference>
<dbReference type="Gene3D" id="2.130.10.10">
    <property type="entry name" value="YVTN repeat-like/Quinoprotein amine dehydrogenase"/>
    <property type="match status" value="4"/>
</dbReference>
<dbReference type="SMART" id="SM00213">
    <property type="entry name" value="UBQ"/>
    <property type="match status" value="1"/>
</dbReference>
<dbReference type="InterPro" id="IPR015943">
    <property type="entry name" value="WD40/YVTN_repeat-like_dom_sf"/>
</dbReference>
<dbReference type="SUPFAM" id="SSF50978">
    <property type="entry name" value="WD40 repeat-like"/>
    <property type="match status" value="2"/>
</dbReference>
<keyword evidence="6" id="KW-1185">Reference proteome</keyword>
<dbReference type="PANTHER" id="PTHR13720">
    <property type="entry name" value="WD-40 REPEAT PROTEIN"/>
    <property type="match status" value="1"/>
</dbReference>
<dbReference type="Pfam" id="PF05018">
    <property type="entry name" value="CFA20_dom"/>
    <property type="match status" value="1"/>
</dbReference>
<dbReference type="PROSITE" id="PS50053">
    <property type="entry name" value="UBIQUITIN_2"/>
    <property type="match status" value="1"/>
</dbReference>
<name>A0A8J2S5B0_9STRA</name>
<dbReference type="EMBL" id="CAKKNE010000001">
    <property type="protein sequence ID" value="CAH0365498.1"/>
    <property type="molecule type" value="Genomic_DNA"/>
</dbReference>
<protein>
    <recommendedName>
        <fullName evidence="4">Ubiquitin-like domain-containing protein</fullName>
    </recommendedName>
</protein>
<dbReference type="OrthoDB" id="6252103at2759"/>
<dbReference type="Pfam" id="PF00240">
    <property type="entry name" value="ubiquitin"/>
    <property type="match status" value="1"/>
</dbReference>
<dbReference type="Gene3D" id="3.10.20.90">
    <property type="entry name" value="Phosphatidylinositol 3-kinase Catalytic Subunit, Chain A, domain 1"/>
    <property type="match status" value="1"/>
</dbReference>
<evidence type="ECO:0000259" key="4">
    <source>
        <dbReference type="PROSITE" id="PS50053"/>
    </source>
</evidence>
<evidence type="ECO:0000313" key="5">
    <source>
        <dbReference type="EMBL" id="CAH0365498.1"/>
    </source>
</evidence>
<dbReference type="Proteomes" id="UP000789595">
    <property type="component" value="Unassembled WGS sequence"/>
</dbReference>
<dbReference type="PROSITE" id="PS50082">
    <property type="entry name" value="WD_REPEATS_2"/>
    <property type="match status" value="2"/>
</dbReference>
<sequence>MTFEPTDEVLQIKRQLQEKEGIQVDQIRLIYSGKQLADDKPLEFYNIQAGGTIHMVLQLRGGGGAPSPAAASLQPLVDVFNRLGALGSWDGVGRKGDVARGLDPQLKKIVLTLGGSTARSTLILPKKGELGLKARFVYVQYARASPSKPCSIEIELTRRKTQDSCRVSLSSNTPQDTYKVAGGALRAPLAEHSRWTTSVVDLQGCCDLFHKTDNQSPITVRKITIGGDVKVKGVWTSQKEFTEVDCPVDMRLKTRTPVEFLRFPEKDEGDEEPIVVEEPTPKRAPPPYAPKVLRNASVRASLQCRLGYARAVAWASPTRCVYASGRSLASVDASSGNPISKPLQLNELCTARCHTEAITLVAASNNILATAQSKDEKCRVALWKPGPREDEYITDFAPHARAVTCLAFSHDGGRLCSVGLDAQARAQLVIFDVAKLIQKKRRKDVSTAIIARQLSDFDVSAIAWSPYESDRLVSCGRENVRFWRLRHGHLPGCPALLHEYARDAKFTALCFEPVYGARDGQDVAEALATKSERGDKVVFVAAASGHVLQVSYAQRSLLCVLKLHDGPIRGVAATPGYVVTAADDGYVRLWPPGFADFLMEAKHDAPVVSISVAPDGLRVACGTSRGALGVLDVASHKYGTLVRAHTGAILDIACTSGKFATCGADATVRVWDETTGLQRSELASPDDRALVLAWRPESDDVAVGFASGSVRVFDLDKTETLFDMRQHKAAVSSLQFRSKRHLYSASRDGHLCLYDAQQNFSVVAVVHVDANLPQHAWGPSGGDEHLTLATSPEHSVVACVTSRAPDRVCLFDAASLRKSPLTLDVKEAARWPLKPLVDLYWQNMTLHAVEEDGSVCRCDLSKASLGLKGISGDQPAGKSSSGKATVSDVVLQRVYAARTVYDASEPLVPGRKVSQVSHTGEVLCGLDAKDDRIVHLRAIQKGACADLTCRLDDHASSIRRCAFTPSDRLVTCDATGNLRVWHWERRGEVLPSPKSSPMALGTDDAFCKDQTQLGWDDMGDPAVSAYLPEHRGCSMKLDVVAGAVWCRCADSIVEAAPNGVVARVAGDASSEPVSLDTASALCCVSYKELVAFGFADGVRCWSHEEGGWASVECGAMDEPCTALALNATNIFSAHGDKVAAYNIEEGGTTSTAPETRQIIELAAFAHDRPACAARLQDGSACVFEVEDGALEETLLVAVADAVSIATWRDAVVALDKNGAVSFHRGAADPCYEVVSVGGGAASIKCGPTDLLVAYADSVRIWAMVVDDKLGQVLLTPKASLQLDAAPARVEAAASVTLGLVATAQGALWYFHADAAHDDEFGDEA</sequence>
<evidence type="ECO:0000313" key="6">
    <source>
        <dbReference type="Proteomes" id="UP000789595"/>
    </source>
</evidence>
<dbReference type="InterPro" id="IPR036322">
    <property type="entry name" value="WD40_repeat_dom_sf"/>
</dbReference>
<dbReference type="PRINTS" id="PR00348">
    <property type="entry name" value="UBIQUITIN"/>
</dbReference>
<proteinExistence type="predicted"/>
<dbReference type="InterPro" id="IPR019956">
    <property type="entry name" value="Ubiquitin_dom"/>
</dbReference>
<evidence type="ECO:0000256" key="2">
    <source>
        <dbReference type="ARBA" id="ARBA00022737"/>
    </source>
</evidence>
<organism evidence="5 6">
    <name type="scientific">Pelagomonas calceolata</name>
    <dbReference type="NCBI Taxonomy" id="35677"/>
    <lineage>
        <taxon>Eukaryota</taxon>
        <taxon>Sar</taxon>
        <taxon>Stramenopiles</taxon>
        <taxon>Ochrophyta</taxon>
        <taxon>Pelagophyceae</taxon>
        <taxon>Pelagomonadales</taxon>
        <taxon>Pelagomonadaceae</taxon>
        <taxon>Pelagomonas</taxon>
    </lineage>
</organism>
<evidence type="ECO:0000256" key="3">
    <source>
        <dbReference type="PROSITE-ProRule" id="PRU00221"/>
    </source>
</evidence>
<dbReference type="InterPro" id="IPR001680">
    <property type="entry name" value="WD40_rpt"/>
</dbReference>
<dbReference type="InterPro" id="IPR029071">
    <property type="entry name" value="Ubiquitin-like_domsf"/>
</dbReference>
<accession>A0A8J2S5B0</accession>
<gene>
    <name evidence="5" type="ORF">PECAL_1P19390</name>
</gene>
<dbReference type="InterPro" id="IPR011047">
    <property type="entry name" value="Quinoprotein_ADH-like_sf"/>
</dbReference>
<dbReference type="InterPro" id="IPR000626">
    <property type="entry name" value="Ubiquitin-like_dom"/>
</dbReference>
<feature type="repeat" description="WD" evidence="3">
    <location>
        <begin position="642"/>
        <end position="672"/>
    </location>
</feature>
<feature type="repeat" description="WD" evidence="3">
    <location>
        <begin position="561"/>
        <end position="590"/>
    </location>
</feature>